<gene>
    <name evidence="1" type="ORF">QFC22_005223</name>
</gene>
<accession>A0ACC2WUL0</accession>
<evidence type="ECO:0000313" key="2">
    <source>
        <dbReference type="Proteomes" id="UP001243375"/>
    </source>
</evidence>
<proteinExistence type="predicted"/>
<reference evidence="1" key="1">
    <citation type="submission" date="2023-04" db="EMBL/GenBank/DDBJ databases">
        <title>Draft Genome sequencing of Naganishia species isolated from polar environments using Oxford Nanopore Technology.</title>
        <authorList>
            <person name="Leo P."/>
            <person name="Venkateswaran K."/>
        </authorList>
    </citation>
    <scope>NUCLEOTIDE SEQUENCE</scope>
    <source>
        <strain evidence="1">MNA-CCFEE 5425</strain>
    </source>
</reference>
<dbReference type="EMBL" id="JASBWU010000016">
    <property type="protein sequence ID" value="KAJ9115465.1"/>
    <property type="molecule type" value="Genomic_DNA"/>
</dbReference>
<name>A0ACC2WUL0_9TREE</name>
<comment type="caution">
    <text evidence="1">The sequence shown here is derived from an EMBL/GenBank/DDBJ whole genome shotgun (WGS) entry which is preliminary data.</text>
</comment>
<evidence type="ECO:0000313" key="1">
    <source>
        <dbReference type="EMBL" id="KAJ9115465.1"/>
    </source>
</evidence>
<organism evidence="1 2">
    <name type="scientific">Naganishia vaughanmartiniae</name>
    <dbReference type="NCBI Taxonomy" id="1424756"/>
    <lineage>
        <taxon>Eukaryota</taxon>
        <taxon>Fungi</taxon>
        <taxon>Dikarya</taxon>
        <taxon>Basidiomycota</taxon>
        <taxon>Agaricomycotina</taxon>
        <taxon>Tremellomycetes</taxon>
        <taxon>Filobasidiales</taxon>
        <taxon>Filobasidiaceae</taxon>
        <taxon>Naganishia</taxon>
    </lineage>
</organism>
<sequence>MPKNQSSNVNDMQLEEKRTYATLLELVDEAKKHLDNLKTEPEPKRPDIPPGIPQSILPVLRRIVQQSQVFRDLLRVPVKASEAKSKKVDQDKEKKRKRDDQAEAELAVARTERQKMKDKLDELGTNLWNRTLLINRVTKMAREAARQIDDDHSRKQTRQDALAQWDKLFAYSRYAAYTLIQVAGDDRRGFVRSAGEHEESREVLSSAAELEDILVKKLQKGSDGLTDDRLLRQECSKHVIEYYLARSSFEVDRDNETLAETLMMKAISHCNAAPNDVPPRSATDKEKAGELAVAAAQWFKNGVQLVESQEGEVESAKMLAPFKTPLLEGLGENLQFYFSVLHFGADRSIRKARASLLSVDKDPDALERAQTIINDLMNNPHSVHDGTKMQAFLLINVQILREKNAPSTEIIKIMEKLIDLLDWDDQDELDK</sequence>
<dbReference type="Proteomes" id="UP001243375">
    <property type="component" value="Unassembled WGS sequence"/>
</dbReference>
<protein>
    <submittedName>
        <fullName evidence="1">Uncharacterized protein</fullName>
    </submittedName>
</protein>
<keyword evidence="2" id="KW-1185">Reference proteome</keyword>